<keyword evidence="2 3" id="KW-0808">Transferase</keyword>
<gene>
    <name evidence="5" type="ORF">g.45898</name>
</gene>
<dbReference type="EMBL" id="GEDC01016175">
    <property type="protein sequence ID" value="JAS21123.1"/>
    <property type="molecule type" value="Transcribed_RNA"/>
</dbReference>
<dbReference type="CDD" id="cd11301">
    <property type="entry name" value="Fut1_Fut2_like"/>
    <property type="match status" value="1"/>
</dbReference>
<dbReference type="GO" id="GO:0008107">
    <property type="term" value="F:galactoside 2-alpha-L-fucosyltransferase activity"/>
    <property type="evidence" value="ECO:0007669"/>
    <property type="project" value="InterPro"/>
</dbReference>
<feature type="signal peptide" evidence="4">
    <location>
        <begin position="1"/>
        <end position="15"/>
    </location>
</feature>
<dbReference type="GO" id="GO:0032580">
    <property type="term" value="C:Golgi cisterna membrane"/>
    <property type="evidence" value="ECO:0007669"/>
    <property type="project" value="UniProtKB-SubCell"/>
</dbReference>
<dbReference type="Pfam" id="PF01531">
    <property type="entry name" value="Glyco_transf_11"/>
    <property type="match status" value="1"/>
</dbReference>
<feature type="non-terminal residue" evidence="5">
    <location>
        <position position="1"/>
    </location>
</feature>
<dbReference type="EC" id="2.4.1.-" evidence="3"/>
<evidence type="ECO:0000256" key="2">
    <source>
        <dbReference type="ARBA" id="ARBA00022679"/>
    </source>
</evidence>
<feature type="chain" id="PRO_5012655877" description="L-Fucosyltransferase" evidence="4">
    <location>
        <begin position="16"/>
        <end position="302"/>
    </location>
</feature>
<organism evidence="5">
    <name type="scientific">Clastoptera arizonana</name>
    <name type="common">Arizona spittle bug</name>
    <dbReference type="NCBI Taxonomy" id="38151"/>
    <lineage>
        <taxon>Eukaryota</taxon>
        <taxon>Metazoa</taxon>
        <taxon>Ecdysozoa</taxon>
        <taxon>Arthropoda</taxon>
        <taxon>Hexapoda</taxon>
        <taxon>Insecta</taxon>
        <taxon>Pterygota</taxon>
        <taxon>Neoptera</taxon>
        <taxon>Paraneoptera</taxon>
        <taxon>Hemiptera</taxon>
        <taxon>Auchenorrhyncha</taxon>
        <taxon>Cercopoidea</taxon>
        <taxon>Clastopteridae</taxon>
        <taxon>Clastoptera</taxon>
    </lineage>
</organism>
<sequence length="302" mass="34048">LPVLCLTLALTSAYAQEACPSGPIVTVDGAGRTANALWEYLAVYFTSKWLPHHHIPYSRRHIHKLLTPIFDNVSLPIVEDIPESCGCCKNLTGVYSAQYLSTSADTAENFKNHTGDVVLKRCLVLIPPMVTDMKEIKQILPYKKELIDHSEKKLAEIRNDYFKKTKISNVTFVGIHVRRDDYLPLLSYRKLTIPGPEFYVAAMNYFRNKAELGTPVFVITSDDLKWTKEHLSAPDAYINFEGKTGFSDSPGQDMALLSYCNHSIIDYGTFGWWTAFYTEGEVISVYAGATQAYLVLKNNPKF</sequence>
<proteinExistence type="inferred from homology"/>
<reference evidence="5" key="1">
    <citation type="submission" date="2015-12" db="EMBL/GenBank/DDBJ databases">
        <title>De novo transcriptome assembly of four potential Pierce s Disease insect vectors from Arizona vineyards.</title>
        <authorList>
            <person name="Tassone E.E."/>
        </authorList>
    </citation>
    <scope>NUCLEOTIDE SEQUENCE</scope>
</reference>
<keyword evidence="3" id="KW-0325">Glycoprotein</keyword>
<dbReference type="PANTHER" id="PTHR11927:SF9">
    <property type="entry name" value="L-FUCOSYLTRANSFERASE"/>
    <property type="match status" value="1"/>
</dbReference>
<keyword evidence="3" id="KW-0735">Signal-anchor</keyword>
<dbReference type="AlphaFoldDB" id="A0A1B6D631"/>
<keyword evidence="3" id="KW-0812">Transmembrane</keyword>
<name>A0A1B6D631_9HEMI</name>
<evidence type="ECO:0000256" key="1">
    <source>
        <dbReference type="ARBA" id="ARBA00022676"/>
    </source>
</evidence>
<keyword evidence="3" id="KW-0333">Golgi apparatus</keyword>
<dbReference type="UniPathway" id="UPA00378"/>
<evidence type="ECO:0000256" key="4">
    <source>
        <dbReference type="SAM" id="SignalP"/>
    </source>
</evidence>
<accession>A0A1B6D631</accession>
<comment type="similarity">
    <text evidence="3">Belongs to the glycosyltransferase 11 family.</text>
</comment>
<dbReference type="PANTHER" id="PTHR11927">
    <property type="entry name" value="GALACTOSIDE 2-L-FUCOSYLTRANSFERASE"/>
    <property type="match status" value="1"/>
</dbReference>
<evidence type="ECO:0000313" key="5">
    <source>
        <dbReference type="EMBL" id="JAS21123.1"/>
    </source>
</evidence>
<keyword evidence="1 3" id="KW-0328">Glycosyltransferase</keyword>
<dbReference type="GO" id="GO:0005975">
    <property type="term" value="P:carbohydrate metabolic process"/>
    <property type="evidence" value="ECO:0007669"/>
    <property type="project" value="InterPro"/>
</dbReference>
<comment type="pathway">
    <text evidence="3">Protein modification; protein glycosylation.</text>
</comment>
<evidence type="ECO:0000256" key="3">
    <source>
        <dbReference type="RuleBase" id="RU363129"/>
    </source>
</evidence>
<protein>
    <recommendedName>
        <fullName evidence="3">L-Fucosyltransferase</fullName>
        <ecNumber evidence="3">2.4.1.-</ecNumber>
    </recommendedName>
</protein>
<keyword evidence="4" id="KW-0732">Signal</keyword>
<dbReference type="InterPro" id="IPR002516">
    <property type="entry name" value="Glyco_trans_11"/>
</dbReference>
<comment type="subcellular location">
    <subcellularLocation>
        <location evidence="3">Golgi apparatus</location>
        <location evidence="3">Golgi stack membrane</location>
        <topology evidence="3">Single-pass type II membrane protein</topology>
    </subcellularLocation>
</comment>
<feature type="non-terminal residue" evidence="5">
    <location>
        <position position="302"/>
    </location>
</feature>